<feature type="region of interest" description="Disordered" evidence="1">
    <location>
        <begin position="197"/>
        <end position="229"/>
    </location>
</feature>
<feature type="region of interest" description="Disordered" evidence="1">
    <location>
        <begin position="1"/>
        <end position="77"/>
    </location>
</feature>
<gene>
    <name evidence="2" type="ORF">RS130_02265</name>
</gene>
<keyword evidence="3" id="KW-1185">Reference proteome</keyword>
<evidence type="ECO:0000313" key="3">
    <source>
        <dbReference type="Proteomes" id="UP001247805"/>
    </source>
</evidence>
<accession>A0ABU3SSA6</accession>
<dbReference type="RefSeq" id="WP_316024606.1">
    <property type="nucleotide sequence ID" value="NZ_JAWDIO010000002.1"/>
</dbReference>
<feature type="compositionally biased region" description="Pro residues" evidence="1">
    <location>
        <begin position="7"/>
        <end position="22"/>
    </location>
</feature>
<dbReference type="EMBL" id="JAWDIO010000002">
    <property type="protein sequence ID" value="MDU0352901.1"/>
    <property type="molecule type" value="Genomic_DNA"/>
</dbReference>
<protein>
    <submittedName>
        <fullName evidence="2">Uncharacterized protein</fullName>
    </submittedName>
</protein>
<dbReference type="Proteomes" id="UP001247805">
    <property type="component" value="Unassembled WGS sequence"/>
</dbReference>
<feature type="compositionally biased region" description="Polar residues" evidence="1">
    <location>
        <begin position="213"/>
        <end position="229"/>
    </location>
</feature>
<reference evidence="2 3" key="1">
    <citation type="submission" date="2023-10" db="EMBL/GenBank/DDBJ databases">
        <title>Glaciecola aquimarina strain GGW-M5 nov., isolated from a coastal seawater.</title>
        <authorList>
            <person name="Bayburt H."/>
            <person name="Kim J.M."/>
            <person name="Choi B.J."/>
            <person name="Jeon C.O."/>
        </authorList>
    </citation>
    <scope>NUCLEOTIDE SEQUENCE [LARGE SCALE GENOMIC DNA]</scope>
    <source>
        <strain evidence="2 3">KCTC 32108</strain>
    </source>
</reference>
<proteinExistence type="predicted"/>
<organism evidence="2 3">
    <name type="scientific">Paraglaciecola aquimarina</name>
    <dbReference type="NCBI Taxonomy" id="1235557"/>
    <lineage>
        <taxon>Bacteria</taxon>
        <taxon>Pseudomonadati</taxon>
        <taxon>Pseudomonadota</taxon>
        <taxon>Gammaproteobacteria</taxon>
        <taxon>Alteromonadales</taxon>
        <taxon>Alteromonadaceae</taxon>
        <taxon>Paraglaciecola</taxon>
    </lineage>
</organism>
<name>A0ABU3SSA6_9ALTE</name>
<comment type="caution">
    <text evidence="2">The sequence shown here is derived from an EMBL/GenBank/DDBJ whole genome shotgun (WGS) entry which is preliminary data.</text>
</comment>
<evidence type="ECO:0000256" key="1">
    <source>
        <dbReference type="SAM" id="MobiDB-lite"/>
    </source>
</evidence>
<sequence>MKTQAPPTQPEEQPPLPKPAPSLKPNRISTELEPIEVVASHPNPTPIPTQQEIKPQTKDKPVTAPPQVPRVEEQIATPVEPTSSTVINSQFTGTAGKHVQALNQQKDAQMAREAREYYQQQKNSPTLDTTNRNRFASEDEKLLDKTKVRANCDGITRKTASVLLGIMGARIDCTSKPDINTYINKHVNKEELLDAKYKQSQHKHPRSIVIQDPPNQDTHQDPPNQDTHD</sequence>
<evidence type="ECO:0000313" key="2">
    <source>
        <dbReference type="EMBL" id="MDU0352901.1"/>
    </source>
</evidence>